<reference evidence="1" key="1">
    <citation type="journal article" date="2020" name="Fungal Divers.">
        <title>Resolving the Mortierellaceae phylogeny through synthesis of multi-gene phylogenetics and phylogenomics.</title>
        <authorList>
            <person name="Vandepol N."/>
            <person name="Liber J."/>
            <person name="Desiro A."/>
            <person name="Na H."/>
            <person name="Kennedy M."/>
            <person name="Barry K."/>
            <person name="Grigoriev I.V."/>
            <person name="Miller A.N."/>
            <person name="O'Donnell K."/>
            <person name="Stajich J.E."/>
            <person name="Bonito G."/>
        </authorList>
    </citation>
    <scope>NUCLEOTIDE SEQUENCE</scope>
    <source>
        <strain evidence="1">NVP60</strain>
    </source>
</reference>
<dbReference type="EMBL" id="JAAAIN010006023">
    <property type="protein sequence ID" value="KAG0272155.1"/>
    <property type="molecule type" value="Genomic_DNA"/>
</dbReference>
<organism evidence="1 2">
    <name type="scientific">Linnemannia gamsii</name>
    <dbReference type="NCBI Taxonomy" id="64522"/>
    <lineage>
        <taxon>Eukaryota</taxon>
        <taxon>Fungi</taxon>
        <taxon>Fungi incertae sedis</taxon>
        <taxon>Mucoromycota</taxon>
        <taxon>Mortierellomycotina</taxon>
        <taxon>Mortierellomycetes</taxon>
        <taxon>Mortierellales</taxon>
        <taxon>Mortierellaceae</taxon>
        <taxon>Linnemannia</taxon>
    </lineage>
</organism>
<sequence length="147" mass="16094">SFAERDEAQDRAAVVHCFTEAKDTLQPPLHFHKDDPKNGSVCAETAATLKERILDVYHSIAAMSEPPLHDDHIAIGHNLVAGLPEDKLTFGDLIKLQESINRVEVCIKTSGDVANSPAGMKFLSVVDRLMDVANMALWETCPNSESL</sequence>
<gene>
    <name evidence="1" type="ORF">BGZ97_011072</name>
</gene>
<name>A0A9P6QLA7_9FUNG</name>
<keyword evidence="2" id="KW-1185">Reference proteome</keyword>
<feature type="non-terminal residue" evidence="1">
    <location>
        <position position="1"/>
    </location>
</feature>
<dbReference type="AlphaFoldDB" id="A0A9P6QLA7"/>
<dbReference type="Proteomes" id="UP000823405">
    <property type="component" value="Unassembled WGS sequence"/>
</dbReference>
<accession>A0A9P6QLA7</accession>
<proteinExistence type="predicted"/>
<protein>
    <submittedName>
        <fullName evidence="1">Uncharacterized protein</fullName>
    </submittedName>
</protein>
<evidence type="ECO:0000313" key="1">
    <source>
        <dbReference type="EMBL" id="KAG0272155.1"/>
    </source>
</evidence>
<evidence type="ECO:0000313" key="2">
    <source>
        <dbReference type="Proteomes" id="UP000823405"/>
    </source>
</evidence>
<comment type="caution">
    <text evidence="1">The sequence shown here is derived from an EMBL/GenBank/DDBJ whole genome shotgun (WGS) entry which is preliminary data.</text>
</comment>